<evidence type="ECO:0000256" key="8">
    <source>
        <dbReference type="ARBA" id="ARBA00022967"/>
    </source>
</evidence>
<dbReference type="PANTHER" id="PTHR11435">
    <property type="entry name" value="NADH UBIQUINONE OXIDOREDUCTASE SUBUNIT ND6"/>
    <property type="match status" value="1"/>
</dbReference>
<comment type="subcellular location">
    <subcellularLocation>
        <location evidence="1">Mitochondrion membrane</location>
        <topology evidence="1">Multi-pass membrane protein</topology>
    </subcellularLocation>
</comment>
<keyword evidence="6" id="KW-0679">Respiratory chain</keyword>
<keyword evidence="13 16" id="KW-0472">Membrane</keyword>
<evidence type="ECO:0000256" key="6">
    <source>
        <dbReference type="ARBA" id="ARBA00022660"/>
    </source>
</evidence>
<keyword evidence="5" id="KW-0813">Transport</keyword>
<dbReference type="GO" id="GO:0008137">
    <property type="term" value="F:NADH dehydrogenase (ubiquinone) activity"/>
    <property type="evidence" value="ECO:0007669"/>
    <property type="project" value="UniProtKB-EC"/>
</dbReference>
<evidence type="ECO:0000256" key="1">
    <source>
        <dbReference type="ARBA" id="ARBA00004225"/>
    </source>
</evidence>
<dbReference type="PANTHER" id="PTHR11435:SF1">
    <property type="entry name" value="NADH-UBIQUINONE OXIDOREDUCTASE CHAIN 6"/>
    <property type="match status" value="1"/>
</dbReference>
<evidence type="ECO:0000256" key="9">
    <source>
        <dbReference type="ARBA" id="ARBA00022982"/>
    </source>
</evidence>
<feature type="transmembrane region" description="Helical" evidence="16">
    <location>
        <begin position="80"/>
        <end position="98"/>
    </location>
</feature>
<dbReference type="InterPro" id="IPR050269">
    <property type="entry name" value="ComplexI_Subunit6"/>
</dbReference>
<reference evidence="17" key="1">
    <citation type="journal article" date="2015" name="Mol. Biol. Evol.">
        <title>Soup to Tree: The Phylogeny of Beetles Inferred by Mitochondrial Metagenomics of a Bornean Rainforest Sample.</title>
        <authorList>
            <person name="Crampton-Platt A."/>
            <person name="Timmermans M.J."/>
            <person name="Gimmel M.L."/>
            <person name="Kutty S.N."/>
            <person name="Cockerill T.D."/>
            <person name="Vun Khen C."/>
            <person name="Vogler A.P."/>
        </authorList>
    </citation>
    <scope>NUCLEOTIDE SEQUENCE</scope>
</reference>
<evidence type="ECO:0000256" key="11">
    <source>
        <dbReference type="ARBA" id="ARBA00023027"/>
    </source>
</evidence>
<feature type="transmembrane region" description="Helical" evidence="16">
    <location>
        <begin position="46"/>
        <end position="68"/>
    </location>
</feature>
<evidence type="ECO:0000256" key="10">
    <source>
        <dbReference type="ARBA" id="ARBA00022989"/>
    </source>
</evidence>
<feature type="transmembrane region" description="Helical" evidence="16">
    <location>
        <begin position="126"/>
        <end position="148"/>
    </location>
</feature>
<evidence type="ECO:0000256" key="2">
    <source>
        <dbReference type="ARBA" id="ARBA00005698"/>
    </source>
</evidence>
<dbReference type="AlphaFoldDB" id="A0A3G3MEK8"/>
<name>A0A3G3MEK8_9COLE</name>
<evidence type="ECO:0000256" key="4">
    <source>
        <dbReference type="ARBA" id="ARBA00021095"/>
    </source>
</evidence>
<keyword evidence="7 16" id="KW-0812">Transmembrane</keyword>
<keyword evidence="10 16" id="KW-1133">Transmembrane helix</keyword>
<keyword evidence="11" id="KW-0520">NAD</keyword>
<reference evidence="17" key="2">
    <citation type="submission" date="2018-09" db="EMBL/GenBank/DDBJ databases">
        <authorList>
            <person name="James G."/>
        </authorList>
    </citation>
    <scope>NUCLEOTIDE SEQUENCE</scope>
</reference>
<dbReference type="EMBL" id="MH940187">
    <property type="protein sequence ID" value="AYR05237.1"/>
    <property type="molecule type" value="Genomic_DNA"/>
</dbReference>
<dbReference type="GO" id="GO:0031966">
    <property type="term" value="C:mitochondrial membrane"/>
    <property type="evidence" value="ECO:0007669"/>
    <property type="project" value="UniProtKB-SubCell"/>
</dbReference>
<evidence type="ECO:0000256" key="3">
    <source>
        <dbReference type="ARBA" id="ARBA00012944"/>
    </source>
</evidence>
<evidence type="ECO:0000256" key="5">
    <source>
        <dbReference type="ARBA" id="ARBA00022448"/>
    </source>
</evidence>
<keyword evidence="12 17" id="KW-0496">Mitochondrion</keyword>
<evidence type="ECO:0000256" key="16">
    <source>
        <dbReference type="SAM" id="Phobius"/>
    </source>
</evidence>
<evidence type="ECO:0000256" key="12">
    <source>
        <dbReference type="ARBA" id="ARBA00023128"/>
    </source>
</evidence>
<keyword evidence="8" id="KW-1278">Translocase</keyword>
<protein>
    <recommendedName>
        <fullName evidence="4">NADH-ubiquinone oxidoreductase chain 6</fullName>
        <ecNumber evidence="3">7.1.1.2</ecNumber>
    </recommendedName>
    <alternativeName>
        <fullName evidence="14">NADH dehydrogenase subunit 6</fullName>
    </alternativeName>
</protein>
<dbReference type="EC" id="7.1.1.2" evidence="3"/>
<evidence type="ECO:0000313" key="17">
    <source>
        <dbReference type="EMBL" id="AYR05237.1"/>
    </source>
</evidence>
<comment type="similarity">
    <text evidence="2">Belongs to the complex I subunit 6 family.</text>
</comment>
<evidence type="ECO:0000256" key="7">
    <source>
        <dbReference type="ARBA" id="ARBA00022692"/>
    </source>
</evidence>
<comment type="catalytic activity">
    <reaction evidence="15">
        <text>a ubiquinone + NADH + 5 H(+)(in) = a ubiquinol + NAD(+) + 4 H(+)(out)</text>
        <dbReference type="Rhea" id="RHEA:29091"/>
        <dbReference type="Rhea" id="RHEA-COMP:9565"/>
        <dbReference type="Rhea" id="RHEA-COMP:9566"/>
        <dbReference type="ChEBI" id="CHEBI:15378"/>
        <dbReference type="ChEBI" id="CHEBI:16389"/>
        <dbReference type="ChEBI" id="CHEBI:17976"/>
        <dbReference type="ChEBI" id="CHEBI:57540"/>
        <dbReference type="ChEBI" id="CHEBI:57945"/>
        <dbReference type="EC" id="7.1.1.2"/>
    </reaction>
</comment>
<evidence type="ECO:0000256" key="13">
    <source>
        <dbReference type="ARBA" id="ARBA00023136"/>
    </source>
</evidence>
<proteinExistence type="inferred from homology"/>
<evidence type="ECO:0000256" key="15">
    <source>
        <dbReference type="ARBA" id="ARBA00049551"/>
    </source>
</evidence>
<organism evidence="17">
    <name type="scientific">Coleoptera sp. ACP-2013</name>
    <dbReference type="NCBI Taxonomy" id="2485033"/>
    <lineage>
        <taxon>Eukaryota</taxon>
        <taxon>Metazoa</taxon>
        <taxon>Ecdysozoa</taxon>
        <taxon>Arthropoda</taxon>
        <taxon>Hexapoda</taxon>
        <taxon>Insecta</taxon>
        <taxon>Pterygota</taxon>
        <taxon>Neoptera</taxon>
        <taxon>Endopterygota</taxon>
        <taxon>Coleoptera</taxon>
    </lineage>
</organism>
<keyword evidence="9" id="KW-0249">Electron transport</keyword>
<evidence type="ECO:0000256" key="14">
    <source>
        <dbReference type="ARBA" id="ARBA00031019"/>
    </source>
</evidence>
<accession>A0A3G3MEK8</accession>
<feature type="transmembrane region" description="Helical" evidence="16">
    <location>
        <begin position="7"/>
        <end position="34"/>
    </location>
</feature>
<sequence length="159" mass="18869">MLIIYSLLFTTCLIFITIEHPLMTMLTLILFSLVTSLITGTLLSSFWFSYMLFLIMVGGMLIIFVYMTSVASNEKFMVKYKFYNLIFLAPLLSMYMYINYKNYNNSTNLKIDSYQFMITKFFMFPYFMMIILLIVYLLITLIAVVKITRFNMGPLRQKY</sequence>
<geneLocation type="mitochondrion" evidence="17"/>
<gene>
    <name evidence="17" type="primary">nad6</name>
</gene>